<dbReference type="RefSeq" id="WP_399148435.1">
    <property type="nucleotide sequence ID" value="NZ_CP147982.1"/>
</dbReference>
<proteinExistence type="predicted"/>
<protein>
    <submittedName>
        <fullName evidence="2">SDR family NAD(P)-dependent oxidoreductase</fullName>
    </submittedName>
</protein>
<feature type="region of interest" description="Disordered" evidence="1">
    <location>
        <begin position="53"/>
        <end position="83"/>
    </location>
</feature>
<accession>A0ABZ2R1P6</accession>
<evidence type="ECO:0000256" key="1">
    <source>
        <dbReference type="SAM" id="MobiDB-lite"/>
    </source>
</evidence>
<dbReference type="Gene3D" id="3.40.50.720">
    <property type="entry name" value="NAD(P)-binding Rossmann-like Domain"/>
    <property type="match status" value="2"/>
</dbReference>
<evidence type="ECO:0000313" key="2">
    <source>
        <dbReference type="EMBL" id="WXK81273.1"/>
    </source>
</evidence>
<dbReference type="InterPro" id="IPR051468">
    <property type="entry name" value="Fungal_SecMetab_SDRs"/>
</dbReference>
<sequence length="487" mass="52272">MTVTETGRADGAGIDSERMAVCLSVLEELDALPLDHPDAIAIRRATAGIYRKVKQRRRQERRAAKTANDKAVTAATATGAPDRIDDETQGLALTSSVTSEIAGILQRPRSCYTCKSRYTEVDAFYHQLCRPCAQENRARRDARTDLTGRRALLTGGRAKIGMYIALRLLRDGAHTTITTRFPNDAVRRFKAMPDSAEWLHRLKIVGIDLRDPAQVLALADEVSAQGPLDILINNAAQTVRRSPEAYGQLLAAESAPLPAGELPASLVLGNFGSGAPAALPAASTAGQGGLTAEDVTALALTTGSASLARIEAGTAIDAGGLVPDLHASNSWIQKVDEVDPVELLEVQLCNMTAPFLLVSRLRPAMAAAAARRKYVVNVSAMEGQFSRGYKGAGHPHTNMAKAALNMLTRTSAREMLETDGILMTAVDTGWITDERPHPDKMRLADEGFHAPLDLVDGAARVYDPIVRGELGEDLFGCFLKDYAPSAW</sequence>
<dbReference type="SUPFAM" id="SSF51735">
    <property type="entry name" value="NAD(P)-binding Rossmann-fold domains"/>
    <property type="match status" value="1"/>
</dbReference>
<gene>
    <name evidence="2" type="ORF">WAB15_37610</name>
</gene>
<name>A0ABZ2R1P6_9ACTN</name>
<dbReference type="InterPro" id="IPR036291">
    <property type="entry name" value="NAD(P)-bd_dom_sf"/>
</dbReference>
<dbReference type="Proteomes" id="UP001626628">
    <property type="component" value="Chromosome"/>
</dbReference>
<evidence type="ECO:0000313" key="3">
    <source>
        <dbReference type="Proteomes" id="UP001626628"/>
    </source>
</evidence>
<dbReference type="PANTHER" id="PTHR43544:SF2">
    <property type="entry name" value="OXIDOREDUCTASE"/>
    <property type="match status" value="1"/>
</dbReference>
<keyword evidence="3" id="KW-1185">Reference proteome</keyword>
<reference evidence="2 3" key="1">
    <citation type="submission" date="2024-03" db="EMBL/GenBank/DDBJ databases">
        <title>The complete genome of Streptomyces sirii sp.nov.</title>
        <authorList>
            <person name="Zakalyukina Y.V."/>
            <person name="Belik A.R."/>
            <person name="Biryukov M.V."/>
            <person name="Baturina O.A."/>
            <person name="Kabilov M.R."/>
        </authorList>
    </citation>
    <scope>NUCLEOTIDE SEQUENCE [LARGE SCALE GENOMIC DNA]</scope>
    <source>
        <strain evidence="2 3">BP-8</strain>
    </source>
</reference>
<organism evidence="2 3">
    <name type="scientific">Streptomyces sirii</name>
    <dbReference type="NCBI Taxonomy" id="3127701"/>
    <lineage>
        <taxon>Bacteria</taxon>
        <taxon>Bacillati</taxon>
        <taxon>Actinomycetota</taxon>
        <taxon>Actinomycetes</taxon>
        <taxon>Kitasatosporales</taxon>
        <taxon>Streptomycetaceae</taxon>
        <taxon>Streptomyces</taxon>
    </lineage>
</organism>
<dbReference type="PANTHER" id="PTHR43544">
    <property type="entry name" value="SHORT-CHAIN DEHYDROGENASE/REDUCTASE"/>
    <property type="match status" value="1"/>
</dbReference>
<dbReference type="InterPro" id="IPR002347">
    <property type="entry name" value="SDR_fam"/>
</dbReference>
<dbReference type="EMBL" id="CP147982">
    <property type="protein sequence ID" value="WXK81273.1"/>
    <property type="molecule type" value="Genomic_DNA"/>
</dbReference>
<dbReference type="Pfam" id="PF00106">
    <property type="entry name" value="adh_short"/>
    <property type="match status" value="1"/>
</dbReference>